<keyword evidence="1" id="KW-1133">Transmembrane helix</keyword>
<evidence type="ECO:0000313" key="3">
    <source>
        <dbReference type="EMBL" id="MET7016224.1"/>
    </source>
</evidence>
<comment type="caution">
    <text evidence="3">The sequence shown here is derived from an EMBL/GenBank/DDBJ whole genome shotgun (WGS) entry which is preliminary data.</text>
</comment>
<feature type="transmembrane region" description="Helical" evidence="1">
    <location>
        <begin position="182"/>
        <end position="200"/>
    </location>
</feature>
<reference evidence="3 4" key="1">
    <citation type="submission" date="2024-07" db="EMBL/GenBank/DDBJ databases">
        <title>Uliginosibacterium flavum JJ3220;KACC:17644.</title>
        <authorList>
            <person name="Kim M.K."/>
        </authorList>
    </citation>
    <scope>NUCLEOTIDE SEQUENCE [LARGE SCALE GENOMIC DNA]</scope>
    <source>
        <strain evidence="3 4">KACC:17644</strain>
    </source>
</reference>
<feature type="non-terminal residue" evidence="3">
    <location>
        <position position="320"/>
    </location>
</feature>
<name>A0ABV2TQL1_9RHOO</name>
<evidence type="ECO:0000313" key="4">
    <source>
        <dbReference type="Proteomes" id="UP001549691"/>
    </source>
</evidence>
<dbReference type="PROSITE" id="PS50887">
    <property type="entry name" value="GGDEF"/>
    <property type="match status" value="1"/>
</dbReference>
<dbReference type="Pfam" id="PF00990">
    <property type="entry name" value="GGDEF"/>
    <property type="match status" value="1"/>
</dbReference>
<sequence length="320" mass="35142">MTTPLISAYLVSVGILLMAAAHAAILARSSGHARMNWSFAGISLGFAFFQFFNALQYSAGDQASALEAHRWINFCSIVVIPLIAFAAASLDAKKRPRRVFVALAALAVLAIGYNFLNPLGYRFYALAPDQVLTLPWGEDLRIIQGQPTLVYRLTRLVSLCVMVYTMSVTFSLMRMKERLSSSIIWTGLAIMFITTALASMSDSGVIAMPYLGGFGFVFLAGAFSILLRKEMRVRELQGKRITHALAKEVQGRRQANERADQILHHDALTGLPNRAGLFLMLEILLELNRRQGTKIAVVLLDIDHLGAIKGTHGLATSDEI</sequence>
<dbReference type="Gene3D" id="3.30.70.270">
    <property type="match status" value="1"/>
</dbReference>
<keyword evidence="1" id="KW-0812">Transmembrane</keyword>
<feature type="transmembrane region" description="Helical" evidence="1">
    <location>
        <begin position="71"/>
        <end position="92"/>
    </location>
</feature>
<protein>
    <submittedName>
        <fullName evidence="3">GGDEF domain-containing protein</fullName>
    </submittedName>
</protein>
<feature type="transmembrane region" description="Helical" evidence="1">
    <location>
        <begin position="99"/>
        <end position="116"/>
    </location>
</feature>
<dbReference type="EMBL" id="JBEWZI010000032">
    <property type="protein sequence ID" value="MET7016224.1"/>
    <property type="molecule type" value="Genomic_DNA"/>
</dbReference>
<feature type="transmembrane region" description="Helical" evidence="1">
    <location>
        <begin position="6"/>
        <end position="27"/>
    </location>
</feature>
<dbReference type="InterPro" id="IPR029787">
    <property type="entry name" value="Nucleotide_cyclase"/>
</dbReference>
<feature type="domain" description="GGDEF" evidence="2">
    <location>
        <begin position="293"/>
        <end position="320"/>
    </location>
</feature>
<feature type="transmembrane region" description="Helical" evidence="1">
    <location>
        <begin position="149"/>
        <end position="170"/>
    </location>
</feature>
<dbReference type="SUPFAM" id="SSF55073">
    <property type="entry name" value="Nucleotide cyclase"/>
    <property type="match status" value="1"/>
</dbReference>
<accession>A0ABV2TQL1</accession>
<keyword evidence="4" id="KW-1185">Reference proteome</keyword>
<dbReference type="InterPro" id="IPR000160">
    <property type="entry name" value="GGDEF_dom"/>
</dbReference>
<gene>
    <name evidence="3" type="ORF">ABXR19_18710</name>
</gene>
<proteinExistence type="predicted"/>
<dbReference type="Proteomes" id="UP001549691">
    <property type="component" value="Unassembled WGS sequence"/>
</dbReference>
<dbReference type="InterPro" id="IPR043128">
    <property type="entry name" value="Rev_trsase/Diguanyl_cyclase"/>
</dbReference>
<organism evidence="3 4">
    <name type="scientific">Uliginosibacterium flavum</name>
    <dbReference type="NCBI Taxonomy" id="1396831"/>
    <lineage>
        <taxon>Bacteria</taxon>
        <taxon>Pseudomonadati</taxon>
        <taxon>Pseudomonadota</taxon>
        <taxon>Betaproteobacteria</taxon>
        <taxon>Rhodocyclales</taxon>
        <taxon>Zoogloeaceae</taxon>
        <taxon>Uliginosibacterium</taxon>
    </lineage>
</organism>
<evidence type="ECO:0000256" key="1">
    <source>
        <dbReference type="SAM" id="Phobius"/>
    </source>
</evidence>
<keyword evidence="1" id="KW-0472">Membrane</keyword>
<feature type="transmembrane region" description="Helical" evidence="1">
    <location>
        <begin position="39"/>
        <end position="59"/>
    </location>
</feature>
<evidence type="ECO:0000259" key="2">
    <source>
        <dbReference type="PROSITE" id="PS50887"/>
    </source>
</evidence>
<feature type="transmembrane region" description="Helical" evidence="1">
    <location>
        <begin position="206"/>
        <end position="227"/>
    </location>
</feature>